<dbReference type="PROSITE" id="PS51318">
    <property type="entry name" value="TAT"/>
    <property type="match status" value="1"/>
</dbReference>
<proteinExistence type="predicted"/>
<evidence type="ECO:0000256" key="3">
    <source>
        <dbReference type="SAM" id="SignalP"/>
    </source>
</evidence>
<reference evidence="4 5" key="1">
    <citation type="submission" date="2024-10" db="EMBL/GenBank/DDBJ databases">
        <title>The Natural Products Discovery Center: Release of the First 8490 Sequenced Strains for Exploring Actinobacteria Biosynthetic Diversity.</title>
        <authorList>
            <person name="Kalkreuter E."/>
            <person name="Kautsar S.A."/>
            <person name="Yang D."/>
            <person name="Bader C.D."/>
            <person name="Teijaro C.N."/>
            <person name="Fluegel L."/>
            <person name="Davis C.M."/>
            <person name="Simpson J.R."/>
            <person name="Lauterbach L."/>
            <person name="Steele A.D."/>
            <person name="Gui C."/>
            <person name="Meng S."/>
            <person name="Li G."/>
            <person name="Viehrig K."/>
            <person name="Ye F."/>
            <person name="Su P."/>
            <person name="Kiefer A.F."/>
            <person name="Nichols A."/>
            <person name="Cepeda A.J."/>
            <person name="Yan W."/>
            <person name="Fan B."/>
            <person name="Jiang Y."/>
            <person name="Adhikari A."/>
            <person name="Zheng C.-J."/>
            <person name="Schuster L."/>
            <person name="Cowan T.M."/>
            <person name="Smanski M.J."/>
            <person name="Chevrette M.G."/>
            <person name="De Carvalho L.P.S."/>
            <person name="Shen B."/>
        </authorList>
    </citation>
    <scope>NUCLEOTIDE SEQUENCE [LARGE SCALE GENOMIC DNA]</scope>
    <source>
        <strain evidence="4 5">NPDC007147</strain>
    </source>
</reference>
<dbReference type="Proteomes" id="UP001601197">
    <property type="component" value="Unassembled WGS sequence"/>
</dbReference>
<feature type="compositionally biased region" description="Low complexity" evidence="1">
    <location>
        <begin position="312"/>
        <end position="340"/>
    </location>
</feature>
<feature type="compositionally biased region" description="Low complexity" evidence="1">
    <location>
        <begin position="33"/>
        <end position="75"/>
    </location>
</feature>
<name>A0ABW6KYZ4_9ACTN</name>
<keyword evidence="2" id="KW-1133">Transmembrane helix</keyword>
<gene>
    <name evidence="4" type="ORF">ACFYNZ_27105</name>
</gene>
<evidence type="ECO:0000256" key="1">
    <source>
        <dbReference type="SAM" id="MobiDB-lite"/>
    </source>
</evidence>
<accession>A0ABW6KYZ4</accession>
<protein>
    <recommendedName>
        <fullName evidence="6">LPXTG cell wall anchor domain-containing protein</fullName>
    </recommendedName>
</protein>
<keyword evidence="2" id="KW-0472">Membrane</keyword>
<dbReference type="InterPro" id="IPR006311">
    <property type="entry name" value="TAT_signal"/>
</dbReference>
<evidence type="ECO:0008006" key="6">
    <source>
        <dbReference type="Google" id="ProtNLM"/>
    </source>
</evidence>
<feature type="compositionally biased region" description="Gly residues" evidence="1">
    <location>
        <begin position="112"/>
        <end position="125"/>
    </location>
</feature>
<evidence type="ECO:0000313" key="4">
    <source>
        <dbReference type="EMBL" id="MFE9173093.1"/>
    </source>
</evidence>
<feature type="transmembrane region" description="Helical" evidence="2">
    <location>
        <begin position="372"/>
        <end position="394"/>
    </location>
</feature>
<evidence type="ECO:0000256" key="2">
    <source>
        <dbReference type="SAM" id="Phobius"/>
    </source>
</evidence>
<feature type="region of interest" description="Disordered" evidence="1">
    <location>
        <begin position="310"/>
        <end position="365"/>
    </location>
</feature>
<feature type="chain" id="PRO_5047345414" description="LPXTG cell wall anchor domain-containing protein" evidence="3">
    <location>
        <begin position="32"/>
        <end position="406"/>
    </location>
</feature>
<keyword evidence="3" id="KW-0732">Signal</keyword>
<evidence type="ECO:0000313" key="5">
    <source>
        <dbReference type="Proteomes" id="UP001601197"/>
    </source>
</evidence>
<comment type="caution">
    <text evidence="4">The sequence shown here is derived from an EMBL/GenBank/DDBJ whole genome shotgun (WGS) entry which is preliminary data.</text>
</comment>
<dbReference type="EMBL" id="JBIAFJ010000030">
    <property type="protein sequence ID" value="MFE9173093.1"/>
    <property type="molecule type" value="Genomic_DNA"/>
</dbReference>
<keyword evidence="5" id="KW-1185">Reference proteome</keyword>
<dbReference type="RefSeq" id="WP_388351383.1">
    <property type="nucleotide sequence ID" value="NZ_JBIAFJ010000030.1"/>
</dbReference>
<feature type="signal peptide" evidence="3">
    <location>
        <begin position="1"/>
        <end position="31"/>
    </location>
</feature>
<organism evidence="4 5">
    <name type="scientific">Streptomyces kebangsaanensis</name>
    <dbReference type="NCBI Taxonomy" id="864058"/>
    <lineage>
        <taxon>Bacteria</taxon>
        <taxon>Bacillati</taxon>
        <taxon>Actinomycetota</taxon>
        <taxon>Actinomycetes</taxon>
        <taxon>Kitasatosporales</taxon>
        <taxon>Streptomycetaceae</taxon>
        <taxon>Streptomyces</taxon>
    </lineage>
</organism>
<keyword evidence="2" id="KW-0812">Transmembrane</keyword>
<sequence length="406" mass="41033">MSMKLRRSLTLAAATVAMAPAVLLAAPGAYATDGASPASTATVTTAAQDDSSSTEGNPTPPTGDTNPPDNTNDSTGSGGPGSAGDSDEKAGGEEGGSAGDASPQGDENAGTGADGSTGEGHGGSSGEDNAGKDGENAAPDPSKPGSDGREGQDEPTGNWCGPYQTNDKLYTYPGDRPLEVVAGSGFHPFAYHVINRSDQNIKNLKLFINVRTKVDFGSYGAEYKYVTFQYMDPATGKWSGIELDQWGGGTFTTVDVAAHESLSIDMRLSVADDAPTGTGLMNSFGRYDNENGGYCYTNETDIDTEFTIWAAGTDTGNPPGTEPEPGTGSGTEPGTEPQGGRNDNPLTPTATAPAGNGMTPNGHLAETGAGSALPAIVLAGGLAVCAGVGTVYAVRRRRVTDAGATA</sequence>
<feature type="region of interest" description="Disordered" evidence="1">
    <location>
        <begin position="33"/>
        <end position="164"/>
    </location>
</feature>